<gene>
    <name evidence="2" type="ORF">MOPEL_009_00930</name>
</gene>
<dbReference type="AlphaFoldDB" id="H5UNU4"/>
<dbReference type="Proteomes" id="UP000004367">
    <property type="component" value="Unassembled WGS sequence"/>
</dbReference>
<keyword evidence="3" id="KW-1185">Reference proteome</keyword>
<evidence type="ECO:0000313" key="3">
    <source>
        <dbReference type="Proteomes" id="UP000004367"/>
    </source>
</evidence>
<name>H5UNU4_9MICO</name>
<reference evidence="2 3" key="1">
    <citation type="submission" date="2012-02" db="EMBL/GenBank/DDBJ databases">
        <title>Whole genome shotgun sequence of Mobilicoccus pelagius NBRC 104925.</title>
        <authorList>
            <person name="Yoshida Y."/>
            <person name="Hosoyama A."/>
            <person name="Tsuchikane K."/>
            <person name="Katsumata H."/>
            <person name="Yamazaki S."/>
            <person name="Fujita N."/>
        </authorList>
    </citation>
    <scope>NUCLEOTIDE SEQUENCE [LARGE SCALE GENOMIC DNA]</scope>
    <source>
        <strain evidence="2 3">NBRC 104925</strain>
    </source>
</reference>
<protein>
    <submittedName>
        <fullName evidence="2">Uncharacterized protein</fullName>
    </submittedName>
</protein>
<evidence type="ECO:0000256" key="1">
    <source>
        <dbReference type="SAM" id="MobiDB-lite"/>
    </source>
</evidence>
<accession>H5UNU4</accession>
<feature type="region of interest" description="Disordered" evidence="1">
    <location>
        <begin position="30"/>
        <end position="52"/>
    </location>
</feature>
<sequence length="52" mass="5773">MFLRGDGILDGERHALLTRTFGAADRLHGRGEQFIDPGSTHPHRLVPAPERP</sequence>
<evidence type="ECO:0000313" key="2">
    <source>
        <dbReference type="EMBL" id="GAB47402.1"/>
    </source>
</evidence>
<organism evidence="2 3">
    <name type="scientific">Mobilicoccus pelagius NBRC 104925</name>
    <dbReference type="NCBI Taxonomy" id="1089455"/>
    <lineage>
        <taxon>Bacteria</taxon>
        <taxon>Bacillati</taxon>
        <taxon>Actinomycetota</taxon>
        <taxon>Actinomycetes</taxon>
        <taxon>Micrococcales</taxon>
        <taxon>Dermatophilaceae</taxon>
        <taxon>Mobilicoccus</taxon>
    </lineage>
</organism>
<proteinExistence type="predicted"/>
<dbReference type="EMBL" id="BAFE01000009">
    <property type="protein sequence ID" value="GAB47402.1"/>
    <property type="molecule type" value="Genomic_DNA"/>
</dbReference>
<comment type="caution">
    <text evidence="2">The sequence shown here is derived from an EMBL/GenBank/DDBJ whole genome shotgun (WGS) entry which is preliminary data.</text>
</comment>